<dbReference type="RefSeq" id="WP_107219782.1">
    <property type="nucleotide sequence ID" value="NZ_CP028339.1"/>
</dbReference>
<feature type="region of interest" description="Disordered" evidence="1">
    <location>
        <begin position="1"/>
        <end position="79"/>
    </location>
</feature>
<dbReference type="KEGG" id="tak:Tharo_0407"/>
<evidence type="ECO:0000256" key="1">
    <source>
        <dbReference type="SAM" id="MobiDB-lite"/>
    </source>
</evidence>
<accession>A0A2R4BJ51</accession>
<keyword evidence="3" id="KW-1185">Reference proteome</keyword>
<dbReference type="EMBL" id="CP028339">
    <property type="protein sequence ID" value="AVR87357.1"/>
    <property type="molecule type" value="Genomic_DNA"/>
</dbReference>
<protein>
    <submittedName>
        <fullName evidence="2">Uncharacterized protein</fullName>
    </submittedName>
</protein>
<feature type="compositionally biased region" description="Low complexity" evidence="1">
    <location>
        <begin position="7"/>
        <end position="21"/>
    </location>
</feature>
<name>A0A2R4BJ51_THAAR</name>
<organism evidence="2 3">
    <name type="scientific">Thauera aromatica K172</name>
    <dbReference type="NCBI Taxonomy" id="44139"/>
    <lineage>
        <taxon>Bacteria</taxon>
        <taxon>Pseudomonadati</taxon>
        <taxon>Pseudomonadota</taxon>
        <taxon>Betaproteobacteria</taxon>
        <taxon>Rhodocyclales</taxon>
        <taxon>Zoogloeaceae</taxon>
        <taxon>Thauera</taxon>
    </lineage>
</organism>
<sequence length="212" mass="21740">MLSEVLSSPAPTPSASPDQAAGLRRWMAALAPAGAGSGAEADESPRLPPAAERTSAAPAGGPAPGFPQAPVAAPGSPTPAAAAALETAPCTLMVVGLGSDRSGRVAEVLEAWARAGSRWVGDPARWRIVAVDAASPHLAPLCAQQPRWALWVDADVDAFRRAYRVLLQLAAAGGPRRLLALHPPGWPRRGLLANLEQVAASFLGVELVVLAR</sequence>
<feature type="compositionally biased region" description="Low complexity" evidence="1">
    <location>
        <begin position="56"/>
        <end position="79"/>
    </location>
</feature>
<gene>
    <name evidence="2" type="ORF">Tharo_0407</name>
</gene>
<dbReference type="OrthoDB" id="6236672at2"/>
<evidence type="ECO:0000313" key="2">
    <source>
        <dbReference type="EMBL" id="AVR87357.1"/>
    </source>
</evidence>
<dbReference type="Proteomes" id="UP000241885">
    <property type="component" value="Chromosome"/>
</dbReference>
<reference evidence="2 3" key="1">
    <citation type="submission" date="2018-03" db="EMBL/GenBank/DDBJ databases">
        <title>Complete genome sequence of Thauera aromatica, a model organism for studying aromatic compound degradation under denitrifying conditions.</title>
        <authorList>
            <person name="Lo H.-Y."/>
            <person name="Goris T."/>
            <person name="Boll M."/>
            <person name="Mueller J.A."/>
        </authorList>
    </citation>
    <scope>NUCLEOTIDE SEQUENCE [LARGE SCALE GENOMIC DNA]</scope>
    <source>
        <strain evidence="2 3">K172</strain>
    </source>
</reference>
<proteinExistence type="predicted"/>
<dbReference type="AlphaFoldDB" id="A0A2R4BJ51"/>
<evidence type="ECO:0000313" key="3">
    <source>
        <dbReference type="Proteomes" id="UP000241885"/>
    </source>
</evidence>